<dbReference type="AlphaFoldDB" id="A0A7J6NQ20"/>
<dbReference type="GO" id="GO:0032259">
    <property type="term" value="P:methylation"/>
    <property type="evidence" value="ECO:0007669"/>
    <property type="project" value="UniProtKB-KW"/>
</dbReference>
<evidence type="ECO:0000313" key="2">
    <source>
        <dbReference type="Proteomes" id="UP000541610"/>
    </source>
</evidence>
<organism evidence="1 2">
    <name type="scientific">Perkinsus olseni</name>
    <name type="common">Perkinsus atlanticus</name>
    <dbReference type="NCBI Taxonomy" id="32597"/>
    <lineage>
        <taxon>Eukaryota</taxon>
        <taxon>Sar</taxon>
        <taxon>Alveolata</taxon>
        <taxon>Perkinsozoa</taxon>
        <taxon>Perkinsea</taxon>
        <taxon>Perkinsida</taxon>
        <taxon>Perkinsidae</taxon>
        <taxon>Perkinsus</taxon>
    </lineage>
</organism>
<evidence type="ECO:0000313" key="1">
    <source>
        <dbReference type="EMBL" id="KAF4685933.1"/>
    </source>
</evidence>
<keyword evidence="1" id="KW-0808">Transferase</keyword>
<dbReference type="PANTHER" id="PTHR14614">
    <property type="entry name" value="HEPATOCELLULAR CARCINOMA-ASSOCIATED ANTIGEN"/>
    <property type="match status" value="1"/>
</dbReference>
<dbReference type="GO" id="GO:0008168">
    <property type="term" value="F:methyltransferase activity"/>
    <property type="evidence" value="ECO:0007669"/>
    <property type="project" value="UniProtKB-KW"/>
</dbReference>
<reference evidence="1 2" key="1">
    <citation type="submission" date="2020-04" db="EMBL/GenBank/DDBJ databases">
        <title>Perkinsus olseni comparative genomics.</title>
        <authorList>
            <person name="Bogema D.R."/>
        </authorList>
    </citation>
    <scope>NUCLEOTIDE SEQUENCE [LARGE SCALE GENOMIC DNA]</scope>
    <source>
        <strain evidence="1">00978-12</strain>
    </source>
</reference>
<dbReference type="Pfam" id="PF10294">
    <property type="entry name" value="Methyltransf_16"/>
    <property type="match status" value="1"/>
</dbReference>
<dbReference type="CDD" id="cd02440">
    <property type="entry name" value="AdoMet_MTases"/>
    <property type="match status" value="1"/>
</dbReference>
<comment type="caution">
    <text evidence="1">The sequence shown here is derived from an EMBL/GenBank/DDBJ whole genome shotgun (WGS) entry which is preliminary data.</text>
</comment>
<accession>A0A7J6NQ20</accession>
<gene>
    <name evidence="1" type="primary">METTL21B_1</name>
    <name evidence="1" type="ORF">FOZ60_005912</name>
</gene>
<dbReference type="InterPro" id="IPR029063">
    <property type="entry name" value="SAM-dependent_MTases_sf"/>
</dbReference>
<name>A0A7J6NQ20_PEROL</name>
<proteinExistence type="predicted"/>
<dbReference type="Proteomes" id="UP000541610">
    <property type="component" value="Unassembled WGS sequence"/>
</dbReference>
<dbReference type="EMBL" id="JABANP010000241">
    <property type="protein sequence ID" value="KAF4685933.1"/>
    <property type="molecule type" value="Genomic_DNA"/>
</dbReference>
<sequence length="290" mass="31365">MSDGVEEDREITREISALLADSRAEQLDDAVERLRQNSGDQWNRIVKEEALLENGTDLLIRVMKRFPDLAELAGECIAAATSENVICGSGAPTTVTFGTPPHEVQFHMQTADYYGAGLGYKIWPAAIALARAIYQHDVSLGDHPKVVEIGAGVGLAGIAAAKFGEASSVCFTDMMAGSLEIAMRNAKRNCPSVGEFSSTVVDWRDADGLPDDADVMLGADVIYEEAHAELILQLLRNFHGKKAVLALMPQRPGYREFTAKLRNLKSVQVAKMSVSTPIGECSILDISVID</sequence>
<dbReference type="SUPFAM" id="SSF53335">
    <property type="entry name" value="S-adenosyl-L-methionine-dependent methyltransferases"/>
    <property type="match status" value="1"/>
</dbReference>
<dbReference type="Gene3D" id="3.40.50.150">
    <property type="entry name" value="Vaccinia Virus protein VP39"/>
    <property type="match status" value="1"/>
</dbReference>
<dbReference type="OrthoDB" id="407414at2759"/>
<protein>
    <submittedName>
        <fullName evidence="1">Methyltransferase-like protein 21B</fullName>
    </submittedName>
</protein>
<dbReference type="InterPro" id="IPR019410">
    <property type="entry name" value="Methyltransf_16"/>
</dbReference>
<keyword evidence="1" id="KW-0489">Methyltransferase</keyword>